<keyword evidence="1" id="KW-1133">Transmembrane helix</keyword>
<reference evidence="2 3" key="1">
    <citation type="submission" date="2019-10" db="EMBL/GenBank/DDBJ databases">
        <title>Georgenia wutianyii sp. nov. and Georgenia yuyongxinii sp. nov. isolated from plateau pika (Ochotona curzoniae) in the Qinghai-Tibet plateau of China.</title>
        <authorList>
            <person name="Tian Z."/>
        </authorList>
    </citation>
    <scope>NUCLEOTIDE SEQUENCE [LARGE SCALE GENOMIC DNA]</scope>
    <source>
        <strain evidence="2 3">JCM 19765</strain>
    </source>
</reference>
<evidence type="ECO:0000313" key="3">
    <source>
        <dbReference type="Proteomes" id="UP000437709"/>
    </source>
</evidence>
<feature type="transmembrane region" description="Helical" evidence="1">
    <location>
        <begin position="96"/>
        <end position="119"/>
    </location>
</feature>
<dbReference type="OrthoDB" id="5019680at2"/>
<keyword evidence="1" id="KW-0472">Membrane</keyword>
<feature type="transmembrane region" description="Helical" evidence="1">
    <location>
        <begin position="162"/>
        <end position="181"/>
    </location>
</feature>
<dbReference type="EMBL" id="WHPC01000004">
    <property type="protein sequence ID" value="MPV35912.1"/>
    <property type="molecule type" value="Genomic_DNA"/>
</dbReference>
<feature type="transmembrane region" description="Helical" evidence="1">
    <location>
        <begin position="277"/>
        <end position="297"/>
    </location>
</feature>
<feature type="transmembrane region" description="Helical" evidence="1">
    <location>
        <begin position="131"/>
        <end position="155"/>
    </location>
</feature>
<evidence type="ECO:0000256" key="1">
    <source>
        <dbReference type="SAM" id="Phobius"/>
    </source>
</evidence>
<name>A0A6N7EBW8_9MICO</name>
<dbReference type="RefSeq" id="WP_152194108.1">
    <property type="nucleotide sequence ID" value="NZ_VUKD01000001.1"/>
</dbReference>
<keyword evidence="1" id="KW-0812">Transmembrane</keyword>
<dbReference type="Proteomes" id="UP000437709">
    <property type="component" value="Unassembled WGS sequence"/>
</dbReference>
<comment type="caution">
    <text evidence="2">The sequence shown here is derived from an EMBL/GenBank/DDBJ whole genome shotgun (WGS) entry which is preliminary data.</text>
</comment>
<feature type="transmembrane region" description="Helical" evidence="1">
    <location>
        <begin position="226"/>
        <end position="246"/>
    </location>
</feature>
<sequence length="318" mass="32249">MIATAAAVRVRRPAWVILLGGIGAGVLGLLPWLVTGMRLPLQNLWAEDVLPDDMPVALLPFSQYDLALLLGMLVWGPAVAGLMVRREPVEARARAVLVAAIGYLVVAGVATAQAATVVADGLRADDPRSVLYFRGVLAVILCSVLVGVVVLVLLARAPRAPASSGATVAALACGIWLNALIVPKGVVASTTHVAVLGHARWIPAVLVGAALVWCGLGGVGKVVAWLVNIVLLWAVPAGLTAVSYAAGSRVLAGAPEEMLAAGGAVFVRALGPDGSSLGYAALALAIGVVGSGTRTYLARRRAGRAVSGESAQPVPTGS</sequence>
<accession>A0A6N7EBW8</accession>
<proteinExistence type="predicted"/>
<gene>
    <name evidence="2" type="ORF">GB881_02395</name>
</gene>
<keyword evidence="3" id="KW-1185">Reference proteome</keyword>
<dbReference type="AlphaFoldDB" id="A0A6N7EBW8"/>
<feature type="transmembrane region" description="Helical" evidence="1">
    <location>
        <begin position="12"/>
        <end position="34"/>
    </location>
</feature>
<evidence type="ECO:0000313" key="2">
    <source>
        <dbReference type="EMBL" id="MPV35912.1"/>
    </source>
</evidence>
<organism evidence="2 3">
    <name type="scientific">Georgenia subflava</name>
    <dbReference type="NCBI Taxonomy" id="1622177"/>
    <lineage>
        <taxon>Bacteria</taxon>
        <taxon>Bacillati</taxon>
        <taxon>Actinomycetota</taxon>
        <taxon>Actinomycetes</taxon>
        <taxon>Micrococcales</taxon>
        <taxon>Bogoriellaceae</taxon>
        <taxon>Georgenia</taxon>
    </lineage>
</organism>
<protein>
    <submittedName>
        <fullName evidence="2">Uncharacterized protein</fullName>
    </submittedName>
</protein>
<feature type="transmembrane region" description="Helical" evidence="1">
    <location>
        <begin position="66"/>
        <end position="84"/>
    </location>
</feature>
<feature type="transmembrane region" description="Helical" evidence="1">
    <location>
        <begin position="201"/>
        <end position="219"/>
    </location>
</feature>